<dbReference type="STRING" id="45065.Lgee_0509"/>
<dbReference type="EMBL" id="LNYC01000010">
    <property type="protein sequence ID" value="KTD03696.1"/>
    <property type="molecule type" value="Genomic_DNA"/>
</dbReference>
<protein>
    <submittedName>
        <fullName evidence="1">DNA primase TraC</fullName>
    </submittedName>
</protein>
<dbReference type="InterPro" id="IPR006171">
    <property type="entry name" value="TOPRIM_dom"/>
</dbReference>
<dbReference type="AlphaFoldDB" id="A0A0W0U712"/>
<dbReference type="InterPro" id="IPR034154">
    <property type="entry name" value="TOPRIM_DnaG/twinkle"/>
</dbReference>
<dbReference type="Proteomes" id="UP000054785">
    <property type="component" value="Unassembled WGS sequence"/>
</dbReference>
<sequence>MSKTAYHESVAQKIIEQLKQGTAPWLKPWKPGEPSRLLPVNPTTGKRYRGINALHLMSHEYGDNRWMTYRQAQGQGAQVRKGEKGTTIQFWQFHDDTAEKDENGNGVKVRLERPRVFFATVFNATQIDNLPPLPAPQAPWAELDRAEAILLASGARLNHTEVDRAYYRPATDSIHLPAKNQFSEAAHYYATALHELAHWTGHPSRLDRDLAHPFGSEGYAREELRAEIASLLLGDELGIGHDPGQHTAYIKSWINVLENDPLEIFRAAADAEKIQTHLLSLTQTQEHSLQTMEERPQETPAMQSVSQEKTRLIIPYAEKDRAKQQAGTLPDGKPAIFWDRRDKCWYANARAPLDKLQSWLPANQPVSLPPAVDIQREFTDTLESIGCIVSGAHPHMDGNTHRIVVEGDKPGQKSGFYIAHTDGLPAGYVKNNRTGEEARWKSKGYTLTDAQKSQLTAEAVAKRQQREESLRVMHQQTATRIKEKLSTLVPVTTPTPYLKKKAVPPFAGIFTDTDGKTTCIPVIDKDGNIWSMQYIAEGGTKRFAKNSRKEGCFHVLGGLNALAKVPVIVIAEGYATAATLAEATGFATVSAFDAGNLKPVAKALRERFPDKPILIAGDDDRELEKTRQVNPGKTHALEAAEAVGGRTVFPAFSADCSARHTDFNDLCGVGGSGKGEVRRQITFAIQEIVKAKKLAGNQYCRLL</sequence>
<dbReference type="SMART" id="SM00493">
    <property type="entry name" value="TOPRIM"/>
    <property type="match status" value="1"/>
</dbReference>
<gene>
    <name evidence="1" type="primary">traC_2</name>
    <name evidence="1" type="ORF">Lgee_0509</name>
</gene>
<dbReference type="CDD" id="cd01029">
    <property type="entry name" value="TOPRIM_primases"/>
    <property type="match status" value="1"/>
</dbReference>
<accession>A0A0W0U712</accession>
<dbReference type="InterPro" id="IPR013610">
    <property type="entry name" value="ArdC_N"/>
</dbReference>
<dbReference type="OrthoDB" id="9792687at2"/>
<dbReference type="Pfam" id="PF18818">
    <property type="entry name" value="MPTase-PolyVal"/>
    <property type="match status" value="1"/>
</dbReference>
<dbReference type="GO" id="GO:0003697">
    <property type="term" value="F:single-stranded DNA binding"/>
    <property type="evidence" value="ECO:0007669"/>
    <property type="project" value="InterPro"/>
</dbReference>
<comment type="caution">
    <text evidence="1">The sequence shown here is derived from an EMBL/GenBank/DDBJ whole genome shotgun (WGS) entry which is preliminary data.</text>
</comment>
<dbReference type="InterPro" id="IPR041459">
    <property type="entry name" value="MPTase-PolyVal"/>
</dbReference>
<dbReference type="PATRIC" id="fig|45065.4.peg.545"/>
<dbReference type="Pfam" id="PF13362">
    <property type="entry name" value="Toprim_3"/>
    <property type="match status" value="1"/>
</dbReference>
<evidence type="ECO:0000313" key="1">
    <source>
        <dbReference type="EMBL" id="KTD03696.1"/>
    </source>
</evidence>
<name>A0A0W0U712_9GAMM</name>
<dbReference type="PROSITE" id="PS50880">
    <property type="entry name" value="TOPRIM"/>
    <property type="match status" value="1"/>
</dbReference>
<evidence type="ECO:0000313" key="2">
    <source>
        <dbReference type="Proteomes" id="UP000054785"/>
    </source>
</evidence>
<organism evidence="1 2">
    <name type="scientific">Legionella geestiana</name>
    <dbReference type="NCBI Taxonomy" id="45065"/>
    <lineage>
        <taxon>Bacteria</taxon>
        <taxon>Pseudomonadati</taxon>
        <taxon>Pseudomonadota</taxon>
        <taxon>Gammaproteobacteria</taxon>
        <taxon>Legionellales</taxon>
        <taxon>Legionellaceae</taxon>
        <taxon>Legionella</taxon>
    </lineage>
</organism>
<dbReference type="Pfam" id="PF08401">
    <property type="entry name" value="ArdcN"/>
    <property type="match status" value="1"/>
</dbReference>
<proteinExistence type="predicted"/>
<keyword evidence="2" id="KW-1185">Reference proteome</keyword>
<dbReference type="InterPro" id="IPR043764">
    <property type="entry name" value="DUF5710"/>
</dbReference>
<reference evidence="1 2" key="1">
    <citation type="submission" date="2015-11" db="EMBL/GenBank/DDBJ databases">
        <title>Genomic analysis of 38 Legionella species identifies large and diverse effector repertoires.</title>
        <authorList>
            <person name="Burstein D."/>
            <person name="Amaro F."/>
            <person name="Zusman T."/>
            <person name="Lifshitz Z."/>
            <person name="Cohen O."/>
            <person name="Gilbert J.A."/>
            <person name="Pupko T."/>
            <person name="Shuman H.A."/>
            <person name="Segal G."/>
        </authorList>
    </citation>
    <scope>NUCLEOTIDE SEQUENCE [LARGE SCALE GENOMIC DNA]</scope>
    <source>
        <strain evidence="1 2">ATCC 49504</strain>
    </source>
</reference>
<dbReference type="Pfam" id="PF18974">
    <property type="entry name" value="DUF5710"/>
    <property type="match status" value="1"/>
</dbReference>
<dbReference type="RefSeq" id="WP_028386519.1">
    <property type="nucleotide sequence ID" value="NZ_CAAAHN010000018.1"/>
</dbReference>